<keyword evidence="1" id="KW-0472">Membrane</keyword>
<accession>A0AAW1RGS4</accession>
<dbReference type="Proteomes" id="UP001445335">
    <property type="component" value="Unassembled WGS sequence"/>
</dbReference>
<feature type="transmembrane region" description="Helical" evidence="1">
    <location>
        <begin position="7"/>
        <end position="28"/>
    </location>
</feature>
<keyword evidence="1" id="KW-0812">Transmembrane</keyword>
<protein>
    <submittedName>
        <fullName evidence="2">Uncharacterized protein</fullName>
    </submittedName>
</protein>
<dbReference type="EMBL" id="JALJOU010000041">
    <property type="protein sequence ID" value="KAK9832511.1"/>
    <property type="molecule type" value="Genomic_DNA"/>
</dbReference>
<evidence type="ECO:0000256" key="1">
    <source>
        <dbReference type="SAM" id="Phobius"/>
    </source>
</evidence>
<organism evidence="2 3">
    <name type="scientific">Elliptochloris bilobata</name>
    <dbReference type="NCBI Taxonomy" id="381761"/>
    <lineage>
        <taxon>Eukaryota</taxon>
        <taxon>Viridiplantae</taxon>
        <taxon>Chlorophyta</taxon>
        <taxon>core chlorophytes</taxon>
        <taxon>Trebouxiophyceae</taxon>
        <taxon>Trebouxiophyceae incertae sedis</taxon>
        <taxon>Elliptochloris clade</taxon>
        <taxon>Elliptochloris</taxon>
    </lineage>
</organism>
<proteinExistence type="predicted"/>
<keyword evidence="3" id="KW-1185">Reference proteome</keyword>
<dbReference type="AlphaFoldDB" id="A0AAW1RGS4"/>
<gene>
    <name evidence="2" type="ORF">WJX81_003536</name>
</gene>
<evidence type="ECO:0000313" key="2">
    <source>
        <dbReference type="EMBL" id="KAK9832511.1"/>
    </source>
</evidence>
<comment type="caution">
    <text evidence="2">The sequence shown here is derived from an EMBL/GenBank/DDBJ whole genome shotgun (WGS) entry which is preliminary data.</text>
</comment>
<name>A0AAW1RGS4_9CHLO</name>
<sequence>MCGPAGTGFCLGLSTFGTLFMGVMAVLLKRDYQYLGEWYDTAEPNHPSYEEQRDNALNMCWTVAAVYGGFAVASALGMCYYSFKAKRA</sequence>
<keyword evidence="1" id="KW-1133">Transmembrane helix</keyword>
<feature type="transmembrane region" description="Helical" evidence="1">
    <location>
        <begin position="61"/>
        <end position="83"/>
    </location>
</feature>
<reference evidence="2 3" key="1">
    <citation type="journal article" date="2024" name="Nat. Commun.">
        <title>Phylogenomics reveals the evolutionary origins of lichenization in chlorophyte algae.</title>
        <authorList>
            <person name="Puginier C."/>
            <person name="Libourel C."/>
            <person name="Otte J."/>
            <person name="Skaloud P."/>
            <person name="Haon M."/>
            <person name="Grisel S."/>
            <person name="Petersen M."/>
            <person name="Berrin J.G."/>
            <person name="Delaux P.M."/>
            <person name="Dal Grande F."/>
            <person name="Keller J."/>
        </authorList>
    </citation>
    <scope>NUCLEOTIDE SEQUENCE [LARGE SCALE GENOMIC DNA]</scope>
    <source>
        <strain evidence="2 3">SAG 245.80</strain>
    </source>
</reference>
<evidence type="ECO:0000313" key="3">
    <source>
        <dbReference type="Proteomes" id="UP001445335"/>
    </source>
</evidence>